<name>A0A2P5AAL9_PARAD</name>
<protein>
    <submittedName>
        <fullName evidence="1">Uncharacterized protein</fullName>
    </submittedName>
</protein>
<proteinExistence type="predicted"/>
<dbReference type="Proteomes" id="UP000237105">
    <property type="component" value="Unassembled WGS sequence"/>
</dbReference>
<reference evidence="2" key="1">
    <citation type="submission" date="2016-06" db="EMBL/GenBank/DDBJ databases">
        <title>Parallel loss of symbiosis genes in relatives of nitrogen-fixing non-legume Parasponia.</title>
        <authorList>
            <person name="Van Velzen R."/>
            <person name="Holmer R."/>
            <person name="Bu F."/>
            <person name="Rutten L."/>
            <person name="Van Zeijl A."/>
            <person name="Liu W."/>
            <person name="Santuari L."/>
            <person name="Cao Q."/>
            <person name="Sharma T."/>
            <person name="Shen D."/>
            <person name="Roswanjaya Y."/>
            <person name="Wardhani T."/>
            <person name="Kalhor M.S."/>
            <person name="Jansen J."/>
            <person name="Van den Hoogen J."/>
            <person name="Gungor B."/>
            <person name="Hartog M."/>
            <person name="Hontelez J."/>
            <person name="Verver J."/>
            <person name="Yang W.-C."/>
            <person name="Schijlen E."/>
            <person name="Repin R."/>
            <person name="Schilthuizen M."/>
            <person name="Schranz E."/>
            <person name="Heidstra R."/>
            <person name="Miyata K."/>
            <person name="Fedorova E."/>
            <person name="Kohlen W."/>
            <person name="Bisseling T."/>
            <person name="Smit S."/>
            <person name="Geurts R."/>
        </authorList>
    </citation>
    <scope>NUCLEOTIDE SEQUENCE [LARGE SCALE GENOMIC DNA]</scope>
    <source>
        <strain evidence="2">cv. WU1-14</strain>
    </source>
</reference>
<gene>
    <name evidence="1" type="ORF">PanWU01x14_351500</name>
</gene>
<evidence type="ECO:0000313" key="2">
    <source>
        <dbReference type="Proteomes" id="UP000237105"/>
    </source>
</evidence>
<dbReference type="OrthoDB" id="10504059at2759"/>
<comment type="caution">
    <text evidence="1">The sequence shown here is derived from an EMBL/GenBank/DDBJ whole genome shotgun (WGS) entry which is preliminary data.</text>
</comment>
<accession>A0A2P5AAL9</accession>
<dbReference type="EMBL" id="JXTB01000717">
    <property type="protein sequence ID" value="PON33581.1"/>
    <property type="molecule type" value="Genomic_DNA"/>
</dbReference>
<sequence>MVMAQESKFSKHCVESFLLAKTLLVWMETKKVLNWCFIHCHEVHKMVSTDQSSTSDSYELTFNRNQITCEEIKQCRFSSSIRPHNSNPGPHINTNVNIRQPEILFG</sequence>
<evidence type="ECO:0000313" key="1">
    <source>
        <dbReference type="EMBL" id="PON33581.1"/>
    </source>
</evidence>
<keyword evidence="2" id="KW-1185">Reference proteome</keyword>
<organism evidence="1 2">
    <name type="scientific">Parasponia andersonii</name>
    <name type="common">Sponia andersonii</name>
    <dbReference type="NCBI Taxonomy" id="3476"/>
    <lineage>
        <taxon>Eukaryota</taxon>
        <taxon>Viridiplantae</taxon>
        <taxon>Streptophyta</taxon>
        <taxon>Embryophyta</taxon>
        <taxon>Tracheophyta</taxon>
        <taxon>Spermatophyta</taxon>
        <taxon>Magnoliopsida</taxon>
        <taxon>eudicotyledons</taxon>
        <taxon>Gunneridae</taxon>
        <taxon>Pentapetalae</taxon>
        <taxon>rosids</taxon>
        <taxon>fabids</taxon>
        <taxon>Rosales</taxon>
        <taxon>Cannabaceae</taxon>
        <taxon>Parasponia</taxon>
    </lineage>
</organism>
<dbReference type="AlphaFoldDB" id="A0A2P5AAL9"/>